<accession>A0AAF0YSC2</accession>
<organism evidence="1 2">
    <name type="scientific">Neisseria perflava</name>
    <dbReference type="NCBI Taxonomy" id="33053"/>
    <lineage>
        <taxon>Bacteria</taxon>
        <taxon>Pseudomonadati</taxon>
        <taxon>Pseudomonadota</taxon>
        <taxon>Betaproteobacteria</taxon>
        <taxon>Neisseriales</taxon>
        <taxon>Neisseriaceae</taxon>
        <taxon>Neisseria</taxon>
    </lineage>
</organism>
<dbReference type="Pfam" id="PF11876">
    <property type="entry name" value="TsiV"/>
    <property type="match status" value="1"/>
</dbReference>
<keyword evidence="2" id="KW-1185">Reference proteome</keyword>
<reference evidence="1 2" key="2">
    <citation type="submission" date="2023-10" db="EMBL/GenBank/DDBJ databases">
        <authorList>
            <person name="Choi B."/>
        </authorList>
    </citation>
    <scope>NUCLEOTIDE SEQUENCE [LARGE SCALE GENOMIC DNA]</scope>
    <source>
        <strain evidence="1 2">UMB0023</strain>
    </source>
</reference>
<protein>
    <submittedName>
        <fullName evidence="1">DUF3396 domain-containing protein</fullName>
    </submittedName>
</protein>
<gene>
    <name evidence="1" type="ORF">CYJ98_003690</name>
</gene>
<dbReference type="AlphaFoldDB" id="A0AAF0YSC2"/>
<name>A0AAF0YSC2_NEIPE</name>
<proteinExistence type="predicted"/>
<evidence type="ECO:0000313" key="2">
    <source>
        <dbReference type="Proteomes" id="UP000234781"/>
    </source>
</evidence>
<dbReference type="RefSeq" id="WP_101804502.1">
    <property type="nucleotide sequence ID" value="NZ_CP136962.1"/>
</dbReference>
<sequence>MNDTEKKLIAIHYTADRSKRNNEHDFTLLKLGIRGAIYFNTRDDVADALTGLMDFYYEWSKDKLTIASHEIGTGTRNRSGRMRQIKLSEKSYLKERNKVYRWLDERTENASEVDWWMQSEHADTSASYYFSISSIAAGWANEPHMPLGTLLFNLPLEILSSPQDLAKLDEFVDKIAEKLDVFHGYIGLAAIPPHNYYDGAPYEYGVCRENFGLIPVTTDYLSTFYRYNIRSISWYTLVGRELYGQLPAGRIEPVLANHPDIKMRDIAGIKVFKIGNLPETGDIHEDLPLDYIALNRALEPIREKYPRENMGGITREQMYYWSRRWDGWEVEEKDGKKIYTQAPQEIIGVEEEPVPISGIWKITSFNGETRHFNKGEIFPEGEGERTQKALLGPQMGLTIWELVKGDHDEPLRRKPIW</sequence>
<dbReference type="Proteomes" id="UP000234781">
    <property type="component" value="Chromosome"/>
</dbReference>
<reference evidence="2" key="1">
    <citation type="submission" date="2017-12" db="EMBL/GenBank/DDBJ databases">
        <title>Phylogenetic diversity of female urinary microbiome.</title>
        <authorList>
            <person name="Thomas-White K."/>
            <person name="Wolfe A.J."/>
        </authorList>
    </citation>
    <scope>NUCLEOTIDE SEQUENCE [LARGE SCALE GENOMIC DNA]</scope>
    <source>
        <strain evidence="2">UMB0023</strain>
    </source>
</reference>
<dbReference type="EMBL" id="CP136962">
    <property type="protein sequence ID" value="WOS98769.1"/>
    <property type="molecule type" value="Genomic_DNA"/>
</dbReference>
<evidence type="ECO:0000313" key="1">
    <source>
        <dbReference type="EMBL" id="WOS98769.1"/>
    </source>
</evidence>
<dbReference type="InterPro" id="IPR021815">
    <property type="entry name" value="TsiV"/>
</dbReference>